<dbReference type="PROSITE" id="PS51987">
    <property type="entry name" value="GS_CATALYTIC"/>
    <property type="match status" value="1"/>
</dbReference>
<protein>
    <submittedName>
        <fullName evidence="6">Glutamine synthetase</fullName>
    </submittedName>
</protein>
<dbReference type="Pfam" id="PF00120">
    <property type="entry name" value="Gln-synt_C"/>
    <property type="match status" value="1"/>
</dbReference>
<gene>
    <name evidence="6" type="ORF">DBZ45_09815</name>
</gene>
<evidence type="ECO:0000256" key="4">
    <source>
        <dbReference type="RuleBase" id="RU000384"/>
    </source>
</evidence>
<dbReference type="Proteomes" id="UP000249166">
    <property type="component" value="Unassembled WGS sequence"/>
</dbReference>
<dbReference type="EMBL" id="QLNP01000069">
    <property type="protein sequence ID" value="RAM37507.1"/>
    <property type="molecule type" value="Genomic_DNA"/>
</dbReference>
<comment type="caution">
    <text evidence="6">The sequence shown here is derived from an EMBL/GenBank/DDBJ whole genome shotgun (WGS) entry which is preliminary data.</text>
</comment>
<feature type="domain" description="GS catalytic" evidence="5">
    <location>
        <begin position="112"/>
        <end position="448"/>
    </location>
</feature>
<evidence type="ECO:0000259" key="5">
    <source>
        <dbReference type="PROSITE" id="PS51987"/>
    </source>
</evidence>
<dbReference type="Gene3D" id="3.10.20.70">
    <property type="entry name" value="Glutamine synthetase, N-terminal domain"/>
    <property type="match status" value="1"/>
</dbReference>
<dbReference type="OrthoDB" id="3277468at2"/>
<sequence length="448" mass="47681">MTSNPKADLDLQQVRALVISHLDNAGVSRVKVLPGPQVEGAFHHGCGVSVSVGVLLAADDHVTRSSGIDPIVGDLRGIPDRSAVAVIDKASGLAWAPADLVDMQGVPFPTCQRTALKRVAADWSTAGLEVSVGFELEFTVFSGTRDAPVLAHGGPGYSAAAFLQLEAWHLDVLAALLDAGVPVEQIHPEYGRGQVEIALAPRSPVQAVDDYLLARFIVARVSYRHGLCVSYSPMADSKTATNGCHIHFSARNGDGNVFHDAAAATQMSKEGESMIAGVLGRLAESSALLGGSALSLARLQPEQWAGSFICWGTGNREAAVRFVPGLRGDEDGQSNVEVKCCDGSANQYLAVAAILAAAMEGYRNQLKLPAEVTVDPATLSEAERERLDIRPFAADMFMALDDLEGSSFLRSALGHELLDAYVAVRRGEAERFARLDREAVVAALRWRY</sequence>
<keyword evidence="2" id="KW-0436">Ligase</keyword>
<reference evidence="6 7" key="1">
    <citation type="submission" date="2018-04" db="EMBL/GenBank/DDBJ databases">
        <title>Bacteria isolated from cave deposits of Manipur.</title>
        <authorList>
            <person name="Sahoo D."/>
            <person name="Sarangthem I."/>
            <person name="Nandeibam J."/>
        </authorList>
    </citation>
    <scope>NUCLEOTIDE SEQUENCE [LARGE SCALE GENOMIC DNA]</scope>
    <source>
        <strain evidence="7">mrc11</strain>
    </source>
</reference>
<dbReference type="PANTHER" id="PTHR43785">
    <property type="entry name" value="GAMMA-GLUTAMYLPUTRESCINE SYNTHETASE"/>
    <property type="match status" value="1"/>
</dbReference>
<organism evidence="6 7">
    <name type="scientific">Arthrobacter globiformis</name>
    <dbReference type="NCBI Taxonomy" id="1665"/>
    <lineage>
        <taxon>Bacteria</taxon>
        <taxon>Bacillati</taxon>
        <taxon>Actinomycetota</taxon>
        <taxon>Actinomycetes</taxon>
        <taxon>Micrococcales</taxon>
        <taxon>Micrococcaceae</taxon>
        <taxon>Arthrobacter</taxon>
    </lineage>
</organism>
<dbReference type="RefSeq" id="WP_111903725.1">
    <property type="nucleotide sequence ID" value="NZ_QLNP01000069.1"/>
</dbReference>
<dbReference type="InterPro" id="IPR008146">
    <property type="entry name" value="Gln_synth_cat_dom"/>
</dbReference>
<evidence type="ECO:0000256" key="3">
    <source>
        <dbReference type="PROSITE-ProRule" id="PRU01331"/>
    </source>
</evidence>
<evidence type="ECO:0000313" key="7">
    <source>
        <dbReference type="Proteomes" id="UP000249166"/>
    </source>
</evidence>
<dbReference type="SUPFAM" id="SSF55931">
    <property type="entry name" value="Glutamine synthetase/guanido kinase"/>
    <property type="match status" value="1"/>
</dbReference>
<name>A0A328HG47_ARTGO</name>
<dbReference type="SMART" id="SM01230">
    <property type="entry name" value="Gln-synt_C"/>
    <property type="match status" value="1"/>
</dbReference>
<dbReference type="AlphaFoldDB" id="A0A328HG47"/>
<evidence type="ECO:0000256" key="1">
    <source>
        <dbReference type="ARBA" id="ARBA00009897"/>
    </source>
</evidence>
<dbReference type="GO" id="GO:0004356">
    <property type="term" value="F:glutamine synthetase activity"/>
    <property type="evidence" value="ECO:0007669"/>
    <property type="project" value="InterPro"/>
</dbReference>
<dbReference type="InterPro" id="IPR014746">
    <property type="entry name" value="Gln_synth/guanido_kin_cat_dom"/>
</dbReference>
<dbReference type="InterPro" id="IPR036651">
    <property type="entry name" value="Gln_synt_N_sf"/>
</dbReference>
<accession>A0A328HG47</accession>
<proteinExistence type="inferred from homology"/>
<dbReference type="PANTHER" id="PTHR43785:SF12">
    <property type="entry name" value="TYPE-1 GLUTAMINE SYNTHETASE 2"/>
    <property type="match status" value="1"/>
</dbReference>
<dbReference type="Gene3D" id="3.30.590.10">
    <property type="entry name" value="Glutamine synthetase/guanido kinase, catalytic domain"/>
    <property type="match status" value="1"/>
</dbReference>
<evidence type="ECO:0000256" key="2">
    <source>
        <dbReference type="ARBA" id="ARBA00022598"/>
    </source>
</evidence>
<evidence type="ECO:0000313" key="6">
    <source>
        <dbReference type="EMBL" id="RAM37507.1"/>
    </source>
</evidence>
<comment type="similarity">
    <text evidence="1 3 4">Belongs to the glutamine synthetase family.</text>
</comment>
<dbReference type="GO" id="GO:0006542">
    <property type="term" value="P:glutamine biosynthetic process"/>
    <property type="evidence" value="ECO:0007669"/>
    <property type="project" value="InterPro"/>
</dbReference>